<evidence type="ECO:0000256" key="1">
    <source>
        <dbReference type="SAM" id="Coils"/>
    </source>
</evidence>
<dbReference type="EMBL" id="JACOOI010000102">
    <property type="protein sequence ID" value="MBC5646709.1"/>
    <property type="molecule type" value="Genomic_DNA"/>
</dbReference>
<feature type="domain" description="Transposase InsH N-terminal" evidence="2">
    <location>
        <begin position="1"/>
        <end position="34"/>
    </location>
</feature>
<evidence type="ECO:0000313" key="4">
    <source>
        <dbReference type="Proteomes" id="UP000644010"/>
    </source>
</evidence>
<evidence type="ECO:0000259" key="2">
    <source>
        <dbReference type="Pfam" id="PF05598"/>
    </source>
</evidence>
<proteinExistence type="predicted"/>
<comment type="caution">
    <text evidence="3">The sequence shown here is derived from an EMBL/GenBank/DDBJ whole genome shotgun (WGS) entry which is preliminary data.</text>
</comment>
<dbReference type="InterPro" id="IPR008490">
    <property type="entry name" value="Transposase_InsH_N"/>
</dbReference>
<evidence type="ECO:0000313" key="3">
    <source>
        <dbReference type="EMBL" id="MBC5646709.1"/>
    </source>
</evidence>
<dbReference type="Proteomes" id="UP000644010">
    <property type="component" value="Unassembled WGS sequence"/>
</dbReference>
<reference evidence="3 4" key="1">
    <citation type="submission" date="2020-08" db="EMBL/GenBank/DDBJ databases">
        <title>Genome public.</title>
        <authorList>
            <person name="Liu C."/>
            <person name="Sun Q."/>
        </authorList>
    </citation>
    <scope>NUCLEOTIDE SEQUENCE [LARGE SCALE GENOMIC DNA]</scope>
    <source>
        <strain evidence="3 4">BX2</strain>
    </source>
</reference>
<feature type="non-terminal residue" evidence="3">
    <location>
        <position position="318"/>
    </location>
</feature>
<name>A0ABR7EAB1_9BACT</name>
<dbReference type="Pfam" id="PF05598">
    <property type="entry name" value="DUF772"/>
    <property type="match status" value="1"/>
</dbReference>
<sequence>SSRRLEAECHRNIEVMWLMNNERPDFKTISNFRKDHGETIRWCSRSFKNFLRETGYIKNEKVAYDGCKIKAYAAKEGYTMDGIVRRMSNLEKELEKYLTLLEKTDGEEDLTQEAVQRENTLMERISSLEEQLRHLEEYKLRMESESRTSYFPNDPQAVLLKGRYGSYPGYNIQAGMDAANHMVVSAEVTNHANDWNELSANVESSTQETGSAPQIVLADKGYANISEIESVQNLEGVSQVVVPLQESEQQKKDRLNHLHFTYDKENDQVTCPKGKAMALKKADYVNRHGNHFRKYMAKKTHCDKCPLKDICNNSSKTG</sequence>
<keyword evidence="4" id="KW-1185">Reference proteome</keyword>
<dbReference type="RefSeq" id="WP_186962119.1">
    <property type="nucleotide sequence ID" value="NZ_JACOOI010000102.1"/>
</dbReference>
<gene>
    <name evidence="3" type="ORF">H8S77_28085</name>
</gene>
<organism evidence="3 4">
    <name type="scientific">Parabacteroides segnis</name>
    <dbReference type="NCBI Taxonomy" id="2763058"/>
    <lineage>
        <taxon>Bacteria</taxon>
        <taxon>Pseudomonadati</taxon>
        <taxon>Bacteroidota</taxon>
        <taxon>Bacteroidia</taxon>
        <taxon>Bacteroidales</taxon>
        <taxon>Tannerellaceae</taxon>
        <taxon>Parabacteroides</taxon>
    </lineage>
</organism>
<feature type="coiled-coil region" evidence="1">
    <location>
        <begin position="80"/>
        <end position="148"/>
    </location>
</feature>
<keyword evidence="1" id="KW-0175">Coiled coil</keyword>
<accession>A0ABR7EAB1</accession>
<feature type="non-terminal residue" evidence="3">
    <location>
        <position position="1"/>
    </location>
</feature>
<dbReference type="PANTHER" id="PTHR33408:SF2">
    <property type="entry name" value="TRANSPOSASE DDE DOMAIN-CONTAINING PROTEIN"/>
    <property type="match status" value="1"/>
</dbReference>
<protein>
    <submittedName>
        <fullName evidence="3">Transposase</fullName>
    </submittedName>
</protein>
<dbReference type="PANTHER" id="PTHR33408">
    <property type="entry name" value="TRANSPOSASE"/>
    <property type="match status" value="1"/>
</dbReference>